<keyword evidence="3" id="KW-1185">Reference proteome</keyword>
<evidence type="ECO:0000256" key="1">
    <source>
        <dbReference type="SAM" id="Phobius"/>
    </source>
</evidence>
<organism evidence="2 3">
    <name type="scientific">Protopolystoma xenopodis</name>
    <dbReference type="NCBI Taxonomy" id="117903"/>
    <lineage>
        <taxon>Eukaryota</taxon>
        <taxon>Metazoa</taxon>
        <taxon>Spiralia</taxon>
        <taxon>Lophotrochozoa</taxon>
        <taxon>Platyhelminthes</taxon>
        <taxon>Monogenea</taxon>
        <taxon>Polyopisthocotylea</taxon>
        <taxon>Polystomatidea</taxon>
        <taxon>Polystomatidae</taxon>
        <taxon>Protopolystoma</taxon>
    </lineage>
</organism>
<accession>A0A3S5FCC0</accession>
<dbReference type="EMBL" id="CAAALY010012201">
    <property type="protein sequence ID" value="VEL11574.1"/>
    <property type="molecule type" value="Genomic_DNA"/>
</dbReference>
<sequence>MAEPIVRQSTIGTPLGTVTSYELRYLTLASIPPPGAAETWRSQSARPQQLLPQQLLQPLSAGTISDLGEVLSTYLDGLLCSAVYLVQMRAKNWAGSSPWSPIIAFRMNDASGVGWEALSMNNTAHYDFASMPAGLVTRLRLSSGLPSFPFNSETDALEEPVTSLPDIEGIASVFADKSTLGSTASLQNLVVVGGGLAVALGCLFFLGLTALLIVCQRRRAYRRRTGIMMSE</sequence>
<comment type="caution">
    <text evidence="2">The sequence shown here is derived from an EMBL/GenBank/DDBJ whole genome shotgun (WGS) entry which is preliminary data.</text>
</comment>
<dbReference type="Proteomes" id="UP000784294">
    <property type="component" value="Unassembled WGS sequence"/>
</dbReference>
<dbReference type="Gene3D" id="2.60.40.10">
    <property type="entry name" value="Immunoglobulins"/>
    <property type="match status" value="1"/>
</dbReference>
<evidence type="ECO:0000313" key="2">
    <source>
        <dbReference type="EMBL" id="VEL11574.1"/>
    </source>
</evidence>
<reference evidence="2" key="1">
    <citation type="submission" date="2018-11" db="EMBL/GenBank/DDBJ databases">
        <authorList>
            <consortium name="Pathogen Informatics"/>
        </authorList>
    </citation>
    <scope>NUCLEOTIDE SEQUENCE</scope>
</reference>
<dbReference type="InterPro" id="IPR013783">
    <property type="entry name" value="Ig-like_fold"/>
</dbReference>
<keyword evidence="1" id="KW-1133">Transmembrane helix</keyword>
<protein>
    <submittedName>
        <fullName evidence="2">Uncharacterized protein</fullName>
    </submittedName>
</protein>
<dbReference type="SUPFAM" id="SSF49265">
    <property type="entry name" value="Fibronectin type III"/>
    <property type="match status" value="1"/>
</dbReference>
<gene>
    <name evidence="2" type="ORF">PXEA_LOCUS5014</name>
</gene>
<dbReference type="AlphaFoldDB" id="A0A3S5FCC0"/>
<keyword evidence="1" id="KW-0812">Transmembrane</keyword>
<evidence type="ECO:0000313" key="3">
    <source>
        <dbReference type="Proteomes" id="UP000784294"/>
    </source>
</evidence>
<proteinExistence type="predicted"/>
<keyword evidence="1" id="KW-0472">Membrane</keyword>
<dbReference type="InterPro" id="IPR036116">
    <property type="entry name" value="FN3_sf"/>
</dbReference>
<name>A0A3S5FCC0_9PLAT</name>
<feature type="transmembrane region" description="Helical" evidence="1">
    <location>
        <begin position="189"/>
        <end position="214"/>
    </location>
</feature>